<gene>
    <name evidence="1" type="ORF">F0237_01125</name>
</gene>
<evidence type="ECO:0000313" key="2">
    <source>
        <dbReference type="Proteomes" id="UP000572722"/>
    </source>
</evidence>
<evidence type="ECO:0008006" key="3">
    <source>
        <dbReference type="Google" id="ProtNLM"/>
    </source>
</evidence>
<dbReference type="InterPro" id="IPR027417">
    <property type="entry name" value="P-loop_NTPase"/>
</dbReference>
<proteinExistence type="predicted"/>
<dbReference type="Proteomes" id="UP000572722">
    <property type="component" value="Unassembled WGS sequence"/>
</dbReference>
<dbReference type="AlphaFoldDB" id="A0AAE5EVA5"/>
<organism evidence="1 2">
    <name type="scientific">Vibrio tubiashii</name>
    <dbReference type="NCBI Taxonomy" id="29498"/>
    <lineage>
        <taxon>Bacteria</taxon>
        <taxon>Pseudomonadati</taxon>
        <taxon>Pseudomonadota</taxon>
        <taxon>Gammaproteobacteria</taxon>
        <taxon>Vibrionales</taxon>
        <taxon>Vibrionaceae</taxon>
        <taxon>Vibrio</taxon>
        <taxon>Vibrio oreintalis group</taxon>
    </lineage>
</organism>
<reference evidence="1 2" key="1">
    <citation type="submission" date="2019-08" db="EMBL/GenBank/DDBJ databases">
        <title>Draft genome sequencing and comparative genomics of hatchery-associated Vibrios.</title>
        <authorList>
            <person name="Kehlet-Delgado H."/>
            <person name="Mueller R.S."/>
        </authorList>
    </citation>
    <scope>NUCLEOTIDE SEQUENCE [LARGE SCALE GENOMIC DNA]</scope>
    <source>
        <strain evidence="1 2">01-65-5-1</strain>
    </source>
</reference>
<evidence type="ECO:0000313" key="1">
    <source>
        <dbReference type="EMBL" id="NOI79245.1"/>
    </source>
</evidence>
<dbReference type="EMBL" id="VTXO01000001">
    <property type="protein sequence ID" value="NOI79245.1"/>
    <property type="molecule type" value="Genomic_DNA"/>
</dbReference>
<protein>
    <recommendedName>
        <fullName evidence="3">KAP NTPase domain-containing protein</fullName>
    </recommendedName>
</protein>
<comment type="caution">
    <text evidence="1">The sequence shown here is derived from an EMBL/GenBank/DDBJ whole genome shotgun (WGS) entry which is preliminary data.</text>
</comment>
<dbReference type="Gene3D" id="3.40.50.300">
    <property type="entry name" value="P-loop containing nucleotide triphosphate hydrolases"/>
    <property type="match status" value="1"/>
</dbReference>
<dbReference type="SUPFAM" id="SSF52540">
    <property type="entry name" value="P-loop containing nucleoside triphosphate hydrolases"/>
    <property type="match status" value="1"/>
</dbReference>
<accession>A0AAE5EVA5</accession>
<name>A0AAE5EVA5_9VIBR</name>
<sequence>MNKDISKASIQVEAFLRDKSFPPIVLLDGPWGSGKTYFVKNKFKDDLSGYCKKEELKFKYLSLYGISDKEEFKNLILSIAFTNKEDSTNLIDKVTDSLGSLAKVFGDKGATSGVLNSISGVVKQELYNKANDLLLVLDDLERLDESVAKKILAECLYLVEKESSKINIVIISNENKISLKDDIEKVISNKVTFYHTIEELVEIILEQYKEHAFNHIDFKSILRDSLIIQDITNLRIIKRTVSQFEKIYSQAIEHTDKHFEIVLKSNFEKMLAINYAHYNDGIKLDDLIKDKKLVTYDDKPDGIKLYESDNQLIRYCYNIFNDVEELVNSLGMPSKKHELASFVYDEDRVSLPESEFYHYVSLLEQTLNEGISEKISLLDWLCCASLYTNLKKEGYIKGELDSLSELSSTYTFDYLNKRTKELGVNFDVLVFSNGLGKSYIEDDNFRSIFEAINKEYEEKQVEISTNQLLSNFIESWKKVEEIVLHNQRNHKPFDFSTEVILQGLNSWSNPDVFSFSKFIVREYWKYYGNIKRLPEHGHAFLQELPEQANGLLSEIKQLDKGIEVLLKGNLSRLKERNLKALKDKLNDVISHTQELISEHPQNEEDA</sequence>
<dbReference type="RefSeq" id="WP_171320022.1">
    <property type="nucleotide sequence ID" value="NZ_VTXO01000001.1"/>
</dbReference>